<dbReference type="InterPro" id="IPR051681">
    <property type="entry name" value="Ser/Thr_Kinases-Pseudokinases"/>
</dbReference>
<keyword evidence="1" id="KW-0547">Nucleotide-binding</keyword>
<feature type="region of interest" description="Disordered" evidence="3">
    <location>
        <begin position="581"/>
        <end position="679"/>
    </location>
</feature>
<dbReference type="InterPro" id="IPR008266">
    <property type="entry name" value="Tyr_kinase_AS"/>
</dbReference>
<dbReference type="Pfam" id="PF07714">
    <property type="entry name" value="PK_Tyr_Ser-Thr"/>
    <property type="match status" value="1"/>
</dbReference>
<dbReference type="InterPro" id="IPR011009">
    <property type="entry name" value="Kinase-like_dom_sf"/>
</dbReference>
<evidence type="ECO:0000256" key="2">
    <source>
        <dbReference type="ARBA" id="ARBA00022840"/>
    </source>
</evidence>
<dbReference type="GO" id="GO:0004674">
    <property type="term" value="F:protein serine/threonine kinase activity"/>
    <property type="evidence" value="ECO:0007669"/>
    <property type="project" value="TreeGrafter"/>
</dbReference>
<organism evidence="6 7">
    <name type="scientific">Ephemerocybe angulata</name>
    <dbReference type="NCBI Taxonomy" id="980116"/>
    <lineage>
        <taxon>Eukaryota</taxon>
        <taxon>Fungi</taxon>
        <taxon>Dikarya</taxon>
        <taxon>Basidiomycota</taxon>
        <taxon>Agaricomycotina</taxon>
        <taxon>Agaricomycetes</taxon>
        <taxon>Agaricomycetidae</taxon>
        <taxon>Agaricales</taxon>
        <taxon>Agaricineae</taxon>
        <taxon>Psathyrellaceae</taxon>
        <taxon>Ephemerocybe</taxon>
    </lineage>
</organism>
<evidence type="ECO:0008006" key="8">
    <source>
        <dbReference type="Google" id="ProtNLM"/>
    </source>
</evidence>
<dbReference type="Gene3D" id="1.20.900.10">
    <property type="entry name" value="Dbl homology (DH) domain"/>
    <property type="match status" value="1"/>
</dbReference>
<dbReference type="SUPFAM" id="SSF48065">
    <property type="entry name" value="DBL homology domain (DH-domain)"/>
    <property type="match status" value="1"/>
</dbReference>
<evidence type="ECO:0000259" key="4">
    <source>
        <dbReference type="PROSITE" id="PS50010"/>
    </source>
</evidence>
<dbReference type="OrthoDB" id="6718656at2759"/>
<dbReference type="PROSITE" id="PS50010">
    <property type="entry name" value="DH_2"/>
    <property type="match status" value="1"/>
</dbReference>
<dbReference type="Gene3D" id="1.10.510.10">
    <property type="entry name" value="Transferase(Phosphotransferase) domain 1"/>
    <property type="match status" value="1"/>
</dbReference>
<sequence>MSTVHRMLTAASLQSLEESPTILMCRISTHNVDDNKQKPANQGRIRMATGHLQPPKAPSDQLRLESFQILSRLQLIFEFRVWLEYTRDNVPRRFDSPLVRLWDCMSFGAPLCTLLELLGSPTPRNLLVYPEEFNFDLPLEPRKAYIENFIQRTNALETQGRLSYGEVVRVDDFINGTLSGYTKVLRTVKRILVALQESYPGLFVVPHGSSARRTSLLQQLIGGERVHVSRLADVADAASRLYEQANHIMEPSLEAFIVSCSRLIPYHNLVLQSLSDVITTKEEERWDEVFSFTGKIFRTSIFTAYRSLCANYIPLSVFLESVIHKSPKQEEAHIILQHVSHILNRISQYHIVLQSILDVTTPATNPFYDALCLMTFEMYQLSETINEVGIELRTMWTCRRLPGRLKALKSLNMEGLGSVLLDDRLMIDPISGIHHSVFLFQTMLFCCIERQDPGNCLGKYPVKPWELGVALGQTTPLTLAYAIPIQSLRSLHCIDEAYFEVAWVDSMNTEQTVVFYPTMPMQYSQWVGKLEELVLRVFRSSSVPSYGEEDERESLHTGISLILTGDEKMYERRKSTARPWSLIGRKGNHSESSSFVGQEQDTASVLSSSLLPNLFNGNEKSPQDGARTRQSRSQASGNRVRKGHMRHRSAKSPLSSGFTRDDLMMDAHTPTPNNLSVPMPSAYLDKEDGRSPLADLTGKVFKEGHYPVAHGGHSDVWKANWKKADGLDAKVAVKVLRSTTKDAEKQAQLITRIHHELRVWKQLAHPHVLPLCGTVSDFGPFISMICPWMENGSVSTYLEKSGDILSVQDRLRIMGEVAEGLAYLHLCSIIHGDLTGSNVLLTSDLRAQLSDFGLSTIVMQSDAQTPDSFTSGLGGAVRWADSALFAGLHTAGDAGDEEWKPPPLTYKSDVYSLGSVMLEILSGRQPYHYIATDAQVVIELHKGNKPRRPAQSFVDDGQWELIQWCWSQPPEDRPDVHDIADRIADIIEERVDSRAMRGSFASDSTIEISIQSSNHSPP</sequence>
<dbReference type="PROSITE" id="PS50011">
    <property type="entry name" value="PROTEIN_KINASE_DOM"/>
    <property type="match status" value="1"/>
</dbReference>
<gene>
    <name evidence="6" type="ORF">D9611_009493</name>
</gene>
<reference evidence="6 7" key="1">
    <citation type="journal article" date="2020" name="ISME J.">
        <title>Uncovering the hidden diversity of litter-decomposition mechanisms in mushroom-forming fungi.</title>
        <authorList>
            <person name="Floudas D."/>
            <person name="Bentzer J."/>
            <person name="Ahren D."/>
            <person name="Johansson T."/>
            <person name="Persson P."/>
            <person name="Tunlid A."/>
        </authorList>
    </citation>
    <scope>NUCLEOTIDE SEQUENCE [LARGE SCALE GENOMIC DNA]</scope>
    <source>
        <strain evidence="6 7">CBS 175.51</strain>
    </source>
</reference>
<dbReference type="InterPro" id="IPR000219">
    <property type="entry name" value="DH_dom"/>
</dbReference>
<dbReference type="PANTHER" id="PTHR44329:SF298">
    <property type="entry name" value="MIXED LINEAGE KINASE DOMAIN-LIKE PROTEIN"/>
    <property type="match status" value="1"/>
</dbReference>
<dbReference type="Proteomes" id="UP000541558">
    <property type="component" value="Unassembled WGS sequence"/>
</dbReference>
<keyword evidence="7" id="KW-1185">Reference proteome</keyword>
<accession>A0A8H5AVI1</accession>
<feature type="compositionally biased region" description="Polar residues" evidence="3">
    <location>
        <begin position="590"/>
        <end position="620"/>
    </location>
</feature>
<dbReference type="PANTHER" id="PTHR44329">
    <property type="entry name" value="SERINE/THREONINE-PROTEIN KINASE TNNI3K-RELATED"/>
    <property type="match status" value="1"/>
</dbReference>
<dbReference type="PROSITE" id="PS00109">
    <property type="entry name" value="PROTEIN_KINASE_TYR"/>
    <property type="match status" value="1"/>
</dbReference>
<dbReference type="InterPro" id="IPR035899">
    <property type="entry name" value="DBL_dom_sf"/>
</dbReference>
<comment type="caution">
    <text evidence="6">The sequence shown here is derived from an EMBL/GenBank/DDBJ whole genome shotgun (WGS) entry which is preliminary data.</text>
</comment>
<feature type="domain" description="Protein kinase" evidence="5">
    <location>
        <begin position="702"/>
        <end position="987"/>
    </location>
</feature>
<dbReference type="SUPFAM" id="SSF56112">
    <property type="entry name" value="Protein kinase-like (PK-like)"/>
    <property type="match status" value="1"/>
</dbReference>
<evidence type="ECO:0000259" key="5">
    <source>
        <dbReference type="PROSITE" id="PS50011"/>
    </source>
</evidence>
<proteinExistence type="predicted"/>
<evidence type="ECO:0000313" key="6">
    <source>
        <dbReference type="EMBL" id="KAF5311661.1"/>
    </source>
</evidence>
<dbReference type="GO" id="GO:0005085">
    <property type="term" value="F:guanyl-nucleotide exchange factor activity"/>
    <property type="evidence" value="ECO:0007669"/>
    <property type="project" value="InterPro"/>
</dbReference>
<keyword evidence="2" id="KW-0067">ATP-binding</keyword>
<evidence type="ECO:0000313" key="7">
    <source>
        <dbReference type="Proteomes" id="UP000541558"/>
    </source>
</evidence>
<feature type="compositionally biased region" description="Basic residues" evidence="3">
    <location>
        <begin position="639"/>
        <end position="650"/>
    </location>
</feature>
<dbReference type="AlphaFoldDB" id="A0A8H5AVI1"/>
<dbReference type="GO" id="GO:0005524">
    <property type="term" value="F:ATP binding"/>
    <property type="evidence" value="ECO:0007669"/>
    <property type="project" value="UniProtKB-KW"/>
</dbReference>
<dbReference type="InterPro" id="IPR001245">
    <property type="entry name" value="Ser-Thr/Tyr_kinase_cat_dom"/>
</dbReference>
<dbReference type="EMBL" id="JAACJK010000225">
    <property type="protein sequence ID" value="KAF5311661.1"/>
    <property type="molecule type" value="Genomic_DNA"/>
</dbReference>
<dbReference type="InterPro" id="IPR000719">
    <property type="entry name" value="Prot_kinase_dom"/>
</dbReference>
<protein>
    <recommendedName>
        <fullName evidence="8">Non-specific serine/threonine protein kinase</fullName>
    </recommendedName>
</protein>
<name>A0A8H5AVI1_9AGAR</name>
<evidence type="ECO:0000256" key="1">
    <source>
        <dbReference type="ARBA" id="ARBA00022741"/>
    </source>
</evidence>
<feature type="domain" description="DH" evidence="4">
    <location>
        <begin position="212"/>
        <end position="388"/>
    </location>
</feature>
<evidence type="ECO:0000256" key="3">
    <source>
        <dbReference type="SAM" id="MobiDB-lite"/>
    </source>
</evidence>